<dbReference type="Proteomes" id="UP000027442">
    <property type="component" value="Unassembled WGS sequence"/>
</dbReference>
<dbReference type="RefSeq" id="WP_018968528.1">
    <property type="nucleotide sequence ID" value="NZ_KB899235.1"/>
</dbReference>
<comment type="caution">
    <text evidence="1">The sequence shown here is derived from an EMBL/GenBank/DDBJ whole genome shotgun (WGS) entry which is preliminary data.</text>
</comment>
<sequence>MEEIHIIEQAVSAMKQQWGESGLNITYDLTPQSNPILKGRVNIIGIDFPCLVENEVNSINIGRIQDLIKGCAELQKIPILLIARYVQPGVYNILRTAGINFVDTVGNYQILYTKGKKLIFQLSHTGEKAPIALNKAYPIFQEAGLKVIFYLLQDVDNVGKTFREIKEQCDVSLGTIKNVLDELETRKFVLTTKRKRILKDKRRLLDLWVENYHHVLKPKLLVKHFAFRDEQSKTQWDKIVLPEGICWGGECAAYQVNGYLTPQKFEIYTDVAWGNLMKTGAMRATEGEITMYQKFWKGSTMPIILIYADLLGDGNSRSIEAANKILNDELSNFK</sequence>
<organism evidence="1 2">
    <name type="scientific">Hoylesella loescheii DSM 19665 = JCM 12249 = ATCC 15930</name>
    <dbReference type="NCBI Taxonomy" id="1122985"/>
    <lineage>
        <taxon>Bacteria</taxon>
        <taxon>Pseudomonadati</taxon>
        <taxon>Bacteroidota</taxon>
        <taxon>Bacteroidia</taxon>
        <taxon>Bacteroidales</taxon>
        <taxon>Prevotellaceae</taxon>
        <taxon>Hoylesella</taxon>
    </lineage>
</organism>
<dbReference type="Pfam" id="PF09952">
    <property type="entry name" value="AbiEi_2"/>
    <property type="match status" value="1"/>
</dbReference>
<evidence type="ECO:0008006" key="3">
    <source>
        <dbReference type="Google" id="ProtNLM"/>
    </source>
</evidence>
<gene>
    <name evidence="1" type="ORF">HMPREF1991_00011</name>
</gene>
<dbReference type="SUPFAM" id="SSF46785">
    <property type="entry name" value="Winged helix' DNA-binding domain"/>
    <property type="match status" value="1"/>
</dbReference>
<dbReference type="HOGENOM" id="CLU_065331_0_0_10"/>
<reference evidence="1 2" key="1">
    <citation type="submission" date="2013-08" db="EMBL/GenBank/DDBJ databases">
        <authorList>
            <person name="Weinstock G."/>
            <person name="Sodergren E."/>
            <person name="Wylie T."/>
            <person name="Fulton L."/>
            <person name="Fulton R."/>
            <person name="Fronick C."/>
            <person name="O'Laughlin M."/>
            <person name="Godfrey J."/>
            <person name="Miner T."/>
            <person name="Herter B."/>
            <person name="Appelbaum E."/>
            <person name="Cordes M."/>
            <person name="Lek S."/>
            <person name="Wollam A."/>
            <person name="Pepin K.H."/>
            <person name="Palsikar V.B."/>
            <person name="Mitreva M."/>
            <person name="Wilson R.K."/>
        </authorList>
    </citation>
    <scope>NUCLEOTIDE SEQUENCE [LARGE SCALE GENOMIC DNA]</scope>
    <source>
        <strain evidence="1 2">ATCC 15930</strain>
    </source>
</reference>
<dbReference type="InterPro" id="IPR019238">
    <property type="entry name" value="AbiEi_2"/>
</dbReference>
<dbReference type="AlphaFoldDB" id="A0A069QM67"/>
<dbReference type="PATRIC" id="fig|1122985.7.peg.11"/>
<evidence type="ECO:0000313" key="1">
    <source>
        <dbReference type="EMBL" id="KDR53875.1"/>
    </source>
</evidence>
<accession>A0A069QM67</accession>
<evidence type="ECO:0000313" key="2">
    <source>
        <dbReference type="Proteomes" id="UP000027442"/>
    </source>
</evidence>
<dbReference type="InterPro" id="IPR036390">
    <property type="entry name" value="WH_DNA-bd_sf"/>
</dbReference>
<keyword evidence="2" id="KW-1185">Reference proteome</keyword>
<name>A0A069QM67_HOYLO</name>
<dbReference type="EMBL" id="JNGW01000002">
    <property type="protein sequence ID" value="KDR53875.1"/>
    <property type="molecule type" value="Genomic_DNA"/>
</dbReference>
<dbReference type="eggNOG" id="COG4861">
    <property type="taxonomic scope" value="Bacteria"/>
</dbReference>
<protein>
    <recommendedName>
        <fullName evidence="3">HTH crp-type domain-containing protein</fullName>
    </recommendedName>
</protein>
<proteinExistence type="predicted"/>